<name>A0A849HJ41_9MICO</name>
<protein>
    <recommendedName>
        <fullName evidence="4">Glycosyltransferase RgtA/B/C/D-like domain-containing protein</fullName>
    </recommendedName>
</protein>
<feature type="transmembrane region" description="Helical" evidence="1">
    <location>
        <begin position="119"/>
        <end position="136"/>
    </location>
</feature>
<feature type="transmembrane region" description="Helical" evidence="1">
    <location>
        <begin position="94"/>
        <end position="112"/>
    </location>
</feature>
<organism evidence="2 3">
    <name type="scientific">Knoellia koreensis</name>
    <dbReference type="NCBI Taxonomy" id="2730921"/>
    <lineage>
        <taxon>Bacteria</taxon>
        <taxon>Bacillati</taxon>
        <taxon>Actinomycetota</taxon>
        <taxon>Actinomycetes</taxon>
        <taxon>Micrococcales</taxon>
        <taxon>Intrasporangiaceae</taxon>
        <taxon>Knoellia</taxon>
    </lineage>
</organism>
<keyword evidence="1" id="KW-0812">Transmembrane</keyword>
<comment type="caution">
    <text evidence="2">The sequence shown here is derived from an EMBL/GenBank/DDBJ whole genome shotgun (WGS) entry which is preliminary data.</text>
</comment>
<proteinExistence type="predicted"/>
<accession>A0A849HJ41</accession>
<keyword evidence="3" id="KW-1185">Reference proteome</keyword>
<feature type="transmembrane region" description="Helical" evidence="1">
    <location>
        <begin position="142"/>
        <end position="159"/>
    </location>
</feature>
<evidence type="ECO:0008006" key="4">
    <source>
        <dbReference type="Google" id="ProtNLM"/>
    </source>
</evidence>
<reference evidence="2 3" key="1">
    <citation type="submission" date="2020-04" db="EMBL/GenBank/DDBJ databases">
        <title>Knoellia sp. isolate from air conditioner.</title>
        <authorList>
            <person name="Chea S."/>
            <person name="Kim D.-U."/>
        </authorList>
    </citation>
    <scope>NUCLEOTIDE SEQUENCE [LARGE SCALE GENOMIC DNA]</scope>
    <source>
        <strain evidence="2 3">DB2414S</strain>
    </source>
</reference>
<feature type="transmembrane region" description="Helical" evidence="1">
    <location>
        <begin position="258"/>
        <end position="277"/>
    </location>
</feature>
<gene>
    <name evidence="2" type="ORF">HJG52_10020</name>
</gene>
<feature type="transmembrane region" description="Helical" evidence="1">
    <location>
        <begin position="338"/>
        <end position="358"/>
    </location>
</feature>
<evidence type="ECO:0000313" key="2">
    <source>
        <dbReference type="EMBL" id="NNM46341.1"/>
    </source>
</evidence>
<evidence type="ECO:0000256" key="1">
    <source>
        <dbReference type="SAM" id="Phobius"/>
    </source>
</evidence>
<sequence>MSNEPSPTRQTPAFLTVTAIALVFVVALARGLGSVEEPDTWWHIRVGEYLLDTRRLVWPDPWAPFTDKPYVATQWLPEAIAAQLYRWFGLGGVLWLRAVAVVALTLVVYAACRRFGGRLAAALGAGVAIVGASASLNPRPQLVSFVLFAVVVGAWIDTARDRRARWWLVPLFWLWACSHGLWMFGVLVGVVTTVGLLPEAVRAGELRPFLRRFAALHLACVLALLVTPLGPRLILAPFTVAANAAGIAEEWAPTPVNNAFSFITMTAIVGIATCWLLRPRRRPMWMYLWLALSAGLTLYMWRLVPLGVILVAPLLTDALQELVTGARERVSRPERRALVGATVAALLIAAGVCATPHGRTAFGYPDRMGAISAALDQTPAGSVVMPDFGVSGWLIYAHPELAPAADLRMESYSPIYFQRYLDAGNAQPGWQDFVRDVRARYALVERTSALADALVREARWQLVATSPQFVLLRAPAAGS</sequence>
<keyword evidence="1" id="KW-1133">Transmembrane helix</keyword>
<evidence type="ECO:0000313" key="3">
    <source>
        <dbReference type="Proteomes" id="UP000588586"/>
    </source>
</evidence>
<feature type="transmembrane region" description="Helical" evidence="1">
    <location>
        <begin position="209"/>
        <end position="226"/>
    </location>
</feature>
<dbReference type="RefSeq" id="WP_171243453.1">
    <property type="nucleotide sequence ID" value="NZ_JABEPQ010000002.1"/>
</dbReference>
<dbReference type="Proteomes" id="UP000588586">
    <property type="component" value="Unassembled WGS sequence"/>
</dbReference>
<dbReference type="AlphaFoldDB" id="A0A849HJ41"/>
<feature type="transmembrane region" description="Helical" evidence="1">
    <location>
        <begin position="12"/>
        <end position="32"/>
    </location>
</feature>
<feature type="transmembrane region" description="Helical" evidence="1">
    <location>
        <begin position="171"/>
        <end position="197"/>
    </location>
</feature>
<dbReference type="EMBL" id="JABEPQ010000002">
    <property type="protein sequence ID" value="NNM46341.1"/>
    <property type="molecule type" value="Genomic_DNA"/>
</dbReference>
<keyword evidence="1" id="KW-0472">Membrane</keyword>